<evidence type="ECO:0000256" key="1">
    <source>
        <dbReference type="ARBA" id="ARBA00023125"/>
    </source>
</evidence>
<evidence type="ECO:0000313" key="2">
    <source>
        <dbReference type="EMBL" id="GAG22434.1"/>
    </source>
</evidence>
<dbReference type="InterPro" id="IPR011344">
    <property type="entry name" value="ssDNA-bd"/>
</dbReference>
<dbReference type="PANTHER" id="PTHR10302">
    <property type="entry name" value="SINGLE-STRANDED DNA-BINDING PROTEIN"/>
    <property type="match status" value="1"/>
</dbReference>
<evidence type="ECO:0008006" key="3">
    <source>
        <dbReference type="Google" id="ProtNLM"/>
    </source>
</evidence>
<accession>X0VVI7</accession>
<dbReference type="SUPFAM" id="SSF50249">
    <property type="entry name" value="Nucleic acid-binding proteins"/>
    <property type="match status" value="1"/>
</dbReference>
<dbReference type="GO" id="GO:0003697">
    <property type="term" value="F:single-stranded DNA binding"/>
    <property type="evidence" value="ECO:0007669"/>
    <property type="project" value="InterPro"/>
</dbReference>
<reference evidence="2" key="1">
    <citation type="journal article" date="2014" name="Front. Microbiol.">
        <title>High frequency of phylogenetically diverse reductive dehalogenase-homologous genes in deep subseafloor sedimentary metagenomes.</title>
        <authorList>
            <person name="Kawai M."/>
            <person name="Futagami T."/>
            <person name="Toyoda A."/>
            <person name="Takaki Y."/>
            <person name="Nishi S."/>
            <person name="Hori S."/>
            <person name="Arai W."/>
            <person name="Tsubouchi T."/>
            <person name="Morono Y."/>
            <person name="Uchiyama I."/>
            <person name="Ito T."/>
            <person name="Fujiyama A."/>
            <person name="Inagaki F."/>
            <person name="Takami H."/>
        </authorList>
    </citation>
    <scope>NUCLEOTIDE SEQUENCE</scope>
    <source>
        <strain evidence="2">Expedition CK06-06</strain>
    </source>
</reference>
<dbReference type="Gene3D" id="2.40.50.140">
    <property type="entry name" value="Nucleic acid-binding proteins"/>
    <property type="match status" value="1"/>
</dbReference>
<dbReference type="InterPro" id="IPR000424">
    <property type="entry name" value="Primosome_PriB/ssb"/>
</dbReference>
<protein>
    <recommendedName>
        <fullName evidence="3">Single-stranded DNA-binding protein</fullName>
    </recommendedName>
</protein>
<dbReference type="NCBIfam" id="TIGR00621">
    <property type="entry name" value="ssb"/>
    <property type="match status" value="1"/>
</dbReference>
<dbReference type="AlphaFoldDB" id="X0VVI7"/>
<organism evidence="2">
    <name type="scientific">marine sediment metagenome</name>
    <dbReference type="NCBI Taxonomy" id="412755"/>
    <lineage>
        <taxon>unclassified sequences</taxon>
        <taxon>metagenomes</taxon>
        <taxon>ecological metagenomes</taxon>
    </lineage>
</organism>
<dbReference type="HAMAP" id="MF_00984">
    <property type="entry name" value="SSB"/>
    <property type="match status" value="1"/>
</dbReference>
<proteinExistence type="inferred from homology"/>
<sequence>MADFNKTILVGRLTRDPELRYVSSGTAVCEISLAIGRKWKDGNGQMKEETAFIDVVIWGKQGENVNQYMKKGSQLLVEGRLNQDRWEDKTTGQKRSKINVVADMVQFLDAKPKD</sequence>
<keyword evidence="1" id="KW-0238">DNA-binding</keyword>
<comment type="caution">
    <text evidence="2">The sequence shown here is derived from an EMBL/GenBank/DDBJ whole genome shotgun (WGS) entry which is preliminary data.</text>
</comment>
<dbReference type="PANTHER" id="PTHR10302:SF27">
    <property type="entry name" value="SINGLE-STRANDED DNA-BINDING PROTEIN"/>
    <property type="match status" value="1"/>
</dbReference>
<name>X0VVI7_9ZZZZ</name>
<dbReference type="InterPro" id="IPR012340">
    <property type="entry name" value="NA-bd_OB-fold"/>
</dbReference>
<dbReference type="PIRSF" id="PIRSF002070">
    <property type="entry name" value="SSB"/>
    <property type="match status" value="1"/>
</dbReference>
<dbReference type="PROSITE" id="PS50935">
    <property type="entry name" value="SSB"/>
    <property type="match status" value="1"/>
</dbReference>
<dbReference type="EMBL" id="BARS01038424">
    <property type="protein sequence ID" value="GAG22434.1"/>
    <property type="molecule type" value="Genomic_DNA"/>
</dbReference>
<dbReference type="Pfam" id="PF00436">
    <property type="entry name" value="SSB"/>
    <property type="match status" value="1"/>
</dbReference>
<gene>
    <name evidence="2" type="ORF">S01H1_58797</name>
</gene>
<dbReference type="CDD" id="cd04496">
    <property type="entry name" value="SSB_OBF"/>
    <property type="match status" value="1"/>
</dbReference>
<dbReference type="GO" id="GO:0009295">
    <property type="term" value="C:nucleoid"/>
    <property type="evidence" value="ECO:0007669"/>
    <property type="project" value="TreeGrafter"/>
</dbReference>
<dbReference type="GO" id="GO:0006260">
    <property type="term" value="P:DNA replication"/>
    <property type="evidence" value="ECO:0007669"/>
    <property type="project" value="InterPro"/>
</dbReference>